<dbReference type="InterPro" id="IPR044883">
    <property type="entry name" value="Hemolysin_pre-stem_dom_sf"/>
</dbReference>
<dbReference type="EMBL" id="AEIU01000026">
    <property type="protein sequence ID" value="EFP98035.1"/>
    <property type="molecule type" value="Genomic_DNA"/>
</dbReference>
<reference evidence="2 3" key="1">
    <citation type="journal article" date="2012" name="Int. J. Syst. Evol. Microbiol.">
        <title>Vibrio caribbeanicus sp. nov., isolated from the marine sponge Scleritoderma cyanea.</title>
        <authorList>
            <person name="Hoffmann M."/>
            <person name="Monday S.R."/>
            <person name="Allard M.W."/>
            <person name="Strain E.A."/>
            <person name="Whittaker P."/>
            <person name="Naum M."/>
            <person name="McCarthy P.J."/>
            <person name="Lopez J.V."/>
            <person name="Fischer M."/>
            <person name="Brown E.W."/>
        </authorList>
    </citation>
    <scope>NUCLEOTIDE SEQUENCE [LARGE SCALE GENOMIC DNA]</scope>
    <source>
        <strain evidence="2 3">ATCC BAA-2122</strain>
    </source>
</reference>
<proteinExistence type="predicted"/>
<name>E3BG11_9VIBR</name>
<dbReference type="InterPro" id="IPR035992">
    <property type="entry name" value="Ricin_B-like_lectins"/>
</dbReference>
<feature type="signal peptide" evidence="1">
    <location>
        <begin position="1"/>
        <end position="23"/>
    </location>
</feature>
<dbReference type="SUPFAM" id="SSF50370">
    <property type="entry name" value="Ricin B-like lectins"/>
    <property type="match status" value="1"/>
</dbReference>
<protein>
    <submittedName>
        <fullName evidence="2">Uncharacterized protein</fullName>
    </submittedName>
</protein>
<accession>E3BG11</accession>
<dbReference type="RefSeq" id="WP_009599878.1">
    <property type="nucleotide sequence ID" value="NZ_AEIU01000026.1"/>
</dbReference>
<dbReference type="Gene3D" id="2.70.240.20">
    <property type="entry name" value="Leukocidin/Hemolysin toxin, cytolysin domain"/>
    <property type="match status" value="1"/>
</dbReference>
<evidence type="ECO:0000313" key="3">
    <source>
        <dbReference type="Proteomes" id="UP000002943"/>
    </source>
</evidence>
<evidence type="ECO:0000313" key="2">
    <source>
        <dbReference type="EMBL" id="EFP98035.1"/>
    </source>
</evidence>
<dbReference type="OrthoDB" id="6397528at2"/>
<evidence type="ECO:0000256" key="1">
    <source>
        <dbReference type="SAM" id="SignalP"/>
    </source>
</evidence>
<comment type="caution">
    <text evidence="2">The sequence shown here is derived from an EMBL/GenBank/DDBJ whole genome shotgun (WGS) entry which is preliminary data.</text>
</comment>
<keyword evidence="1" id="KW-0732">Signal</keyword>
<sequence length="596" mass="68258">MKSSFKAIITLASPIYFSSLAFASTNSDLVALSDLIRSQTPHYQPECHIKETPKDIPWQCRYLLVDIDQNWAKEEKTQIFGLEIPSNKFLITNLRNRQPRDIYLLDSFDKDYVINNFVADLSHSKRMQRSMSPENKVMEFVIHRRFNIERNGEGSVTLKYRVRYFSASPFYARSGDKDKYVEISLSEGPGVDIGLDKYNSDIFYRWSKGSKTNYVYREYIDSASISLQVKDKEKLQSGEVYLNDFSPKMQDQLESKIEKNTSKTIKLGLSVVPKLPINSAEYTLSTRYSITNKKQFELATQVNDDGYKIEYRNSQYGSHLDRKSGFCNLGSADGWCWDYVEVHEKMDPWDFNKLRENNSLAIRGLRPDFNAQIAAKHNVTGTTEIAVKTQINALALFGHDRWIYGNRFAAGNQLKHTSVFFPTWKTEQDYENLTYIDSFTLDVNWDSPWFLGADSVNIKSTFLSQEKAYCLTVDDGAQLTFTPCIDGSLSQSFVYDNERRYRSVVDLTRCLDSANGNLSLSLNCQDDYAPNTQIWHWNDPYGIANDMLFTVNSDGSINALQASSYQPEISTISGTQNATQNTLFTSRLTDFSLVKP</sequence>
<organism evidence="2 3">
    <name type="scientific">Vibrio caribbeanicus ATCC BAA-2122</name>
    <dbReference type="NCBI Taxonomy" id="796620"/>
    <lineage>
        <taxon>Bacteria</taxon>
        <taxon>Pseudomonadati</taxon>
        <taxon>Pseudomonadota</taxon>
        <taxon>Gammaproteobacteria</taxon>
        <taxon>Vibrionales</taxon>
        <taxon>Vibrionaceae</taxon>
        <taxon>Vibrio</taxon>
    </lineage>
</organism>
<dbReference type="Gene3D" id="6.20.40.20">
    <property type="entry name" value="Leukocidin/Hemolysin toxin, pre-stem domain"/>
    <property type="match status" value="1"/>
</dbReference>
<feature type="chain" id="PRO_5003166420" evidence="1">
    <location>
        <begin position="24"/>
        <end position="596"/>
    </location>
</feature>
<dbReference type="AlphaFoldDB" id="E3BG11"/>
<gene>
    <name evidence="2" type="ORF">VIBC2010_06574</name>
</gene>
<keyword evidence="3" id="KW-1185">Reference proteome</keyword>
<dbReference type="Proteomes" id="UP000002943">
    <property type="component" value="Unassembled WGS sequence"/>
</dbReference>
<dbReference type="PROSITE" id="PS50231">
    <property type="entry name" value="RICIN_B_LECTIN"/>
    <property type="match status" value="1"/>
</dbReference>